<feature type="region of interest" description="Disordered" evidence="1">
    <location>
        <begin position="213"/>
        <end position="351"/>
    </location>
</feature>
<keyword evidence="3" id="KW-1185">Reference proteome</keyword>
<dbReference type="AlphaFoldDB" id="A0A7J6T1A6"/>
<feature type="region of interest" description="Disordered" evidence="1">
    <location>
        <begin position="1"/>
        <end position="163"/>
    </location>
</feature>
<name>A0A7J6T1A6_PEROL</name>
<reference evidence="2 3" key="1">
    <citation type="submission" date="2020-04" db="EMBL/GenBank/DDBJ databases">
        <title>Perkinsus olseni comparative genomics.</title>
        <authorList>
            <person name="Bogema D.R."/>
        </authorList>
    </citation>
    <scope>NUCLEOTIDE SEQUENCE [LARGE SCALE GENOMIC DNA]</scope>
    <source>
        <strain evidence="2 3">ATCC PRA-207</strain>
    </source>
</reference>
<protein>
    <submittedName>
        <fullName evidence="2">Replication factor C subunit 1</fullName>
    </submittedName>
</protein>
<feature type="compositionally biased region" description="Basic residues" evidence="1">
    <location>
        <begin position="13"/>
        <end position="23"/>
    </location>
</feature>
<proteinExistence type="predicted"/>
<accession>A0A7J6T1A6</accession>
<dbReference type="Proteomes" id="UP000553632">
    <property type="component" value="Unassembled WGS sequence"/>
</dbReference>
<comment type="caution">
    <text evidence="2">The sequence shown here is derived from an EMBL/GenBank/DDBJ whole genome shotgun (WGS) entry which is preliminary data.</text>
</comment>
<feature type="compositionally biased region" description="Polar residues" evidence="1">
    <location>
        <begin position="145"/>
        <end position="159"/>
    </location>
</feature>
<feature type="compositionally biased region" description="Basic residues" evidence="1">
    <location>
        <begin position="64"/>
        <end position="76"/>
    </location>
</feature>
<gene>
    <name evidence="2" type="primary">RFC1_5</name>
    <name evidence="2" type="ORF">FOZ63_018599</name>
</gene>
<organism evidence="2 3">
    <name type="scientific">Perkinsus olseni</name>
    <name type="common">Perkinsus atlanticus</name>
    <dbReference type="NCBI Taxonomy" id="32597"/>
    <lineage>
        <taxon>Eukaryota</taxon>
        <taxon>Sar</taxon>
        <taxon>Alveolata</taxon>
        <taxon>Perkinsozoa</taxon>
        <taxon>Perkinsea</taxon>
        <taxon>Perkinsida</taxon>
        <taxon>Perkinsidae</taxon>
        <taxon>Perkinsus</taxon>
    </lineage>
</organism>
<evidence type="ECO:0000256" key="1">
    <source>
        <dbReference type="SAM" id="MobiDB-lite"/>
    </source>
</evidence>
<dbReference type="EMBL" id="JABANO010014166">
    <property type="protein sequence ID" value="KAF4739034.1"/>
    <property type="molecule type" value="Genomic_DNA"/>
</dbReference>
<evidence type="ECO:0000313" key="2">
    <source>
        <dbReference type="EMBL" id="KAF4739034.1"/>
    </source>
</evidence>
<evidence type="ECO:0000313" key="3">
    <source>
        <dbReference type="Proteomes" id="UP000553632"/>
    </source>
</evidence>
<sequence>MSSPVSLDESPKVGKRLLRKKKAGHLERAGDAFVEDEDSGKDTDLRALQFKQQMQEDEAVERKMAKRMKDKRKRRASGASNGSSSDAPVANATTKKKRRTSKKKETEEEGGDGSPQKATRKKRENPKFAGERNAMAAFLAKGQSGLASQHGSSTKNSPVNEKAAVDPSAFFGAASPENVAGNSNGAATTGKKAKFSYDSSAGVDFNAGVVQAPPVEEKMKKETSSTPMVDESNEKHVAAGGKNSDIDSIAAFFGAGEKGKSSAKAANAISLGSSSDEGSAPPKSTKKRKHSPKSAPDTPPKSAAKARKQHRSPEPKSQSTSKAKKGASPMPRKSTTKSPPPAVTNDKPFNGMTLVFTGNLEQLEERSATGGLFVK</sequence>